<reference evidence="2" key="2">
    <citation type="journal article" date="2015" name="Data Brief">
        <title>Shoot transcriptome of the giant reed, Arundo donax.</title>
        <authorList>
            <person name="Barrero R.A."/>
            <person name="Guerrero F.D."/>
            <person name="Moolhuijzen P."/>
            <person name="Goolsby J.A."/>
            <person name="Tidwell J."/>
            <person name="Bellgard S.E."/>
            <person name="Bellgard M.I."/>
        </authorList>
    </citation>
    <scope>NUCLEOTIDE SEQUENCE</scope>
    <source>
        <tissue evidence="2">Shoot tissue taken approximately 20 cm above the soil surface</tissue>
    </source>
</reference>
<feature type="region of interest" description="Disordered" evidence="1">
    <location>
        <begin position="17"/>
        <end position="37"/>
    </location>
</feature>
<evidence type="ECO:0000313" key="2">
    <source>
        <dbReference type="EMBL" id="JAD58494.1"/>
    </source>
</evidence>
<proteinExistence type="predicted"/>
<dbReference type="EMBL" id="GBRH01239401">
    <property type="protein sequence ID" value="JAD58494.1"/>
    <property type="molecule type" value="Transcribed_RNA"/>
</dbReference>
<dbReference type="AlphaFoldDB" id="A0A0A9B3A9"/>
<sequence>MSPFGRLPVRSCRMMTPRATRQISAERSRSAGTQGPCSTVCRRRSSLCTPFASQAQDQI</sequence>
<organism evidence="2">
    <name type="scientific">Arundo donax</name>
    <name type="common">Giant reed</name>
    <name type="synonym">Donax arundinaceus</name>
    <dbReference type="NCBI Taxonomy" id="35708"/>
    <lineage>
        <taxon>Eukaryota</taxon>
        <taxon>Viridiplantae</taxon>
        <taxon>Streptophyta</taxon>
        <taxon>Embryophyta</taxon>
        <taxon>Tracheophyta</taxon>
        <taxon>Spermatophyta</taxon>
        <taxon>Magnoliopsida</taxon>
        <taxon>Liliopsida</taxon>
        <taxon>Poales</taxon>
        <taxon>Poaceae</taxon>
        <taxon>PACMAD clade</taxon>
        <taxon>Arundinoideae</taxon>
        <taxon>Arundineae</taxon>
        <taxon>Arundo</taxon>
    </lineage>
</organism>
<name>A0A0A9B3A9_ARUDO</name>
<accession>A0A0A9B3A9</accession>
<evidence type="ECO:0000256" key="1">
    <source>
        <dbReference type="SAM" id="MobiDB-lite"/>
    </source>
</evidence>
<reference evidence="2" key="1">
    <citation type="submission" date="2014-09" db="EMBL/GenBank/DDBJ databases">
        <authorList>
            <person name="Magalhaes I.L.F."/>
            <person name="Oliveira U."/>
            <person name="Santos F.R."/>
            <person name="Vidigal T.H.D.A."/>
            <person name="Brescovit A.D."/>
            <person name="Santos A.J."/>
        </authorList>
    </citation>
    <scope>NUCLEOTIDE SEQUENCE</scope>
    <source>
        <tissue evidence="2">Shoot tissue taken approximately 20 cm above the soil surface</tissue>
    </source>
</reference>
<protein>
    <submittedName>
        <fullName evidence="2">Uncharacterized protein</fullName>
    </submittedName>
</protein>